<dbReference type="Gene3D" id="3.40.50.12230">
    <property type="match status" value="1"/>
</dbReference>
<name>A0A2N3HVK9_9BACT</name>
<dbReference type="InterPro" id="IPR036477">
    <property type="entry name" value="Formyl_transf_N_sf"/>
</dbReference>
<evidence type="ECO:0008006" key="5">
    <source>
        <dbReference type="Google" id="ProtNLM"/>
    </source>
</evidence>
<dbReference type="Pfam" id="PF00551">
    <property type="entry name" value="Formyl_trans_N"/>
    <property type="match status" value="1"/>
</dbReference>
<proteinExistence type="predicted"/>
<comment type="caution">
    <text evidence="3">The sequence shown here is derived from an EMBL/GenBank/DDBJ whole genome shotgun (WGS) entry which is preliminary data.</text>
</comment>
<dbReference type="InterPro" id="IPR002376">
    <property type="entry name" value="Formyl_transf_N"/>
</dbReference>
<dbReference type="GO" id="GO:0004479">
    <property type="term" value="F:methionyl-tRNA formyltransferase activity"/>
    <property type="evidence" value="ECO:0007669"/>
    <property type="project" value="TreeGrafter"/>
</dbReference>
<organism evidence="3 4">
    <name type="scientific">Labilibaculum manganireducens</name>
    <dbReference type="NCBI Taxonomy" id="1940525"/>
    <lineage>
        <taxon>Bacteria</taxon>
        <taxon>Pseudomonadati</taxon>
        <taxon>Bacteroidota</taxon>
        <taxon>Bacteroidia</taxon>
        <taxon>Marinilabiliales</taxon>
        <taxon>Marinifilaceae</taxon>
        <taxon>Labilibaculum</taxon>
    </lineage>
</organism>
<evidence type="ECO:0000259" key="1">
    <source>
        <dbReference type="Pfam" id="PF00551"/>
    </source>
</evidence>
<dbReference type="PANTHER" id="PTHR11138:SF5">
    <property type="entry name" value="METHIONYL-TRNA FORMYLTRANSFERASE, MITOCHONDRIAL"/>
    <property type="match status" value="1"/>
</dbReference>
<sequence>MGVLVGVCIPEKSKRFLLPPLEMMDLNVELICLSRNSWVNTIENFLKNNQVDSVWVLTFPWFFPKSVLELLDYGFVNFHFGLLPQYKGNDPIFWQFKNKEVNGGVTIHYINEDIDEGPVILQEKIPIIPGETYGLHSQRLGLHNTTLINKVIRKQVAEEFSSLVLEFDGIVYSKKPDEKDLIIDWENQTSDDIEYLVNASNPKYGGAKTTINGLELFILEVAPVDMEQKIIANPGQIIHADAIYGLIVYCSDDRCIRITVTHTREGFLSGVKLFNMGIRTGNAFGRPVDRLETIDLI</sequence>
<protein>
    <recommendedName>
        <fullName evidence="5">Methionyl-tRNA formyltransferase</fullName>
    </recommendedName>
</protein>
<evidence type="ECO:0000313" key="4">
    <source>
        <dbReference type="Proteomes" id="UP000233618"/>
    </source>
</evidence>
<evidence type="ECO:0000259" key="2">
    <source>
        <dbReference type="Pfam" id="PF02911"/>
    </source>
</evidence>
<evidence type="ECO:0000313" key="3">
    <source>
        <dbReference type="EMBL" id="PKQ62116.1"/>
    </source>
</evidence>
<feature type="domain" description="Formyl transferase N-terminal" evidence="1">
    <location>
        <begin position="41"/>
        <end position="147"/>
    </location>
</feature>
<keyword evidence="4" id="KW-1185">Reference proteome</keyword>
<dbReference type="SUPFAM" id="SSF53328">
    <property type="entry name" value="Formyltransferase"/>
    <property type="match status" value="1"/>
</dbReference>
<accession>A0A2N3HVK9</accession>
<feature type="domain" description="Formyl transferase C-terminal" evidence="2">
    <location>
        <begin position="179"/>
        <end position="261"/>
    </location>
</feature>
<dbReference type="AlphaFoldDB" id="A0A2N3HVK9"/>
<dbReference type="Proteomes" id="UP000233618">
    <property type="component" value="Unassembled WGS sequence"/>
</dbReference>
<dbReference type="SUPFAM" id="SSF50486">
    <property type="entry name" value="FMT C-terminal domain-like"/>
    <property type="match status" value="1"/>
</dbReference>
<dbReference type="Pfam" id="PF02911">
    <property type="entry name" value="Formyl_trans_C"/>
    <property type="match status" value="1"/>
</dbReference>
<dbReference type="InterPro" id="IPR011034">
    <property type="entry name" value="Formyl_transferase-like_C_sf"/>
</dbReference>
<reference evidence="3 4" key="1">
    <citation type="journal article" date="2017" name="Front. Microbiol.">
        <title>Labilibaculum manganireducens gen. nov., sp. nov. and Labilibaculum filiforme sp. nov., Novel Bacteroidetes Isolated from Subsurface Sediments of the Baltic Sea.</title>
        <authorList>
            <person name="Vandieken V."/>
            <person name="Marshall I.P."/>
            <person name="Niemann H."/>
            <person name="Engelen B."/>
            <person name="Cypionka H."/>
        </authorList>
    </citation>
    <scope>NUCLEOTIDE SEQUENCE [LARGE SCALE GENOMIC DNA]</scope>
    <source>
        <strain evidence="3 4">59.10-2M</strain>
    </source>
</reference>
<dbReference type="InterPro" id="IPR005793">
    <property type="entry name" value="Formyl_trans_C"/>
</dbReference>
<gene>
    <name evidence="3" type="ORF">BZG01_17960</name>
</gene>
<dbReference type="EMBL" id="MVDE01000038">
    <property type="protein sequence ID" value="PKQ62116.1"/>
    <property type="molecule type" value="Genomic_DNA"/>
</dbReference>
<dbReference type="PANTHER" id="PTHR11138">
    <property type="entry name" value="METHIONYL-TRNA FORMYLTRANSFERASE"/>
    <property type="match status" value="1"/>
</dbReference>